<dbReference type="EMBL" id="BAABCY010000053">
    <property type="protein sequence ID" value="GAA3569636.1"/>
    <property type="molecule type" value="Genomic_DNA"/>
</dbReference>
<dbReference type="Proteomes" id="UP001500954">
    <property type="component" value="Unassembled WGS sequence"/>
</dbReference>
<dbReference type="SUPFAM" id="SSF63829">
    <property type="entry name" value="Calcium-dependent phosphotriesterase"/>
    <property type="match status" value="1"/>
</dbReference>
<sequence length="234" mass="26415">MLNDSGNAPVLFGTDHKGTIVKELKINAKNKDWEELTSDPEGNLYIGDFGNNSNKRKDLHILIVRSDSLNNAQKTDVERIRFRYPDQKKFPPKNKNFFYDCEAMIHFKDSLYLFTKSHAKGNAGHTSLYSLPAKTGEYVARLKGSFNTGQDTDCKVTAADISSDGKQMILLTESAVWLFTNFKDADFFDGSVTKLPFHHTSQKEGACFKDDNTLYITDEKAHGTGGYLYAFKLR</sequence>
<accession>A0ABP6XNF5</accession>
<evidence type="ECO:0000313" key="2">
    <source>
        <dbReference type="Proteomes" id="UP001500954"/>
    </source>
</evidence>
<gene>
    <name evidence="1" type="ORF">GCM10022395_19070</name>
</gene>
<protein>
    <submittedName>
        <fullName evidence="1">Uncharacterized protein</fullName>
    </submittedName>
</protein>
<organism evidence="1 2">
    <name type="scientific">Snuella lapsa</name>
    <dbReference type="NCBI Taxonomy" id="870481"/>
    <lineage>
        <taxon>Bacteria</taxon>
        <taxon>Pseudomonadati</taxon>
        <taxon>Bacteroidota</taxon>
        <taxon>Flavobacteriia</taxon>
        <taxon>Flavobacteriales</taxon>
        <taxon>Flavobacteriaceae</taxon>
        <taxon>Snuella</taxon>
    </lineage>
</organism>
<name>A0ABP6XNF5_9FLAO</name>
<reference evidence="2" key="1">
    <citation type="journal article" date="2019" name="Int. J. Syst. Evol. Microbiol.">
        <title>The Global Catalogue of Microorganisms (GCM) 10K type strain sequencing project: providing services to taxonomists for standard genome sequencing and annotation.</title>
        <authorList>
            <consortium name="The Broad Institute Genomics Platform"/>
            <consortium name="The Broad Institute Genome Sequencing Center for Infectious Disease"/>
            <person name="Wu L."/>
            <person name="Ma J."/>
        </authorList>
    </citation>
    <scope>NUCLEOTIDE SEQUENCE [LARGE SCALE GENOMIC DNA]</scope>
    <source>
        <strain evidence="2">JCM 17111</strain>
    </source>
</reference>
<evidence type="ECO:0000313" key="1">
    <source>
        <dbReference type="EMBL" id="GAA3569636.1"/>
    </source>
</evidence>
<proteinExistence type="predicted"/>
<keyword evidence="2" id="KW-1185">Reference proteome</keyword>
<comment type="caution">
    <text evidence="1">The sequence shown here is derived from an EMBL/GenBank/DDBJ whole genome shotgun (WGS) entry which is preliminary data.</text>
</comment>